<reference evidence="4" key="1">
    <citation type="submission" date="2016-06" db="UniProtKB">
        <authorList>
            <consortium name="WormBaseParasite"/>
        </authorList>
    </citation>
    <scope>IDENTIFICATION</scope>
</reference>
<dbReference type="PANTHER" id="PTHR45819:SF5">
    <property type="entry name" value="CENTAURIN-GAMMA-1A"/>
    <property type="match status" value="1"/>
</dbReference>
<dbReference type="AlphaFoldDB" id="A0A183IAL3"/>
<evidence type="ECO:0000313" key="3">
    <source>
        <dbReference type="Proteomes" id="UP000270296"/>
    </source>
</evidence>
<dbReference type="GO" id="GO:0008270">
    <property type="term" value="F:zinc ion binding"/>
    <property type="evidence" value="ECO:0007669"/>
    <property type="project" value="UniProtKB-KW"/>
</dbReference>
<dbReference type="OrthoDB" id="6136903at2759"/>
<dbReference type="GO" id="GO:0005096">
    <property type="term" value="F:GTPase activator activity"/>
    <property type="evidence" value="ECO:0007669"/>
    <property type="project" value="TreeGrafter"/>
</dbReference>
<dbReference type="InterPro" id="IPR051282">
    <property type="entry name" value="Arf-GAP_GTPase_ANK_PH"/>
</dbReference>
<evidence type="ECO:0000313" key="2">
    <source>
        <dbReference type="EMBL" id="VDO86625.1"/>
    </source>
</evidence>
<sequence>MSNFREEKESFIRSKYEAKEFLAPTSPASVPVTQLLMEAVCKQDLRGVVRCLSHCSSND</sequence>
<evidence type="ECO:0000256" key="1">
    <source>
        <dbReference type="ARBA" id="ARBA00022771"/>
    </source>
</evidence>
<evidence type="ECO:0000313" key="4">
    <source>
        <dbReference type="WBParaSite" id="SBAD_0000068001-mRNA-1"/>
    </source>
</evidence>
<proteinExistence type="predicted"/>
<keyword evidence="3" id="KW-1185">Reference proteome</keyword>
<dbReference type="GO" id="GO:0003924">
    <property type="term" value="F:GTPase activity"/>
    <property type="evidence" value="ECO:0007669"/>
    <property type="project" value="TreeGrafter"/>
</dbReference>
<dbReference type="PANTHER" id="PTHR45819">
    <property type="entry name" value="CENTAURIN-GAMMA-1A"/>
    <property type="match status" value="1"/>
</dbReference>
<gene>
    <name evidence="2" type="ORF">SBAD_LOCUS657</name>
</gene>
<protein>
    <submittedName>
        <fullName evidence="4">ANK_REP_REGION domain-containing protein</fullName>
    </submittedName>
</protein>
<organism evidence="4">
    <name type="scientific">Soboliphyme baturini</name>
    <dbReference type="NCBI Taxonomy" id="241478"/>
    <lineage>
        <taxon>Eukaryota</taxon>
        <taxon>Metazoa</taxon>
        <taxon>Ecdysozoa</taxon>
        <taxon>Nematoda</taxon>
        <taxon>Enoplea</taxon>
        <taxon>Dorylaimia</taxon>
        <taxon>Dioctophymatida</taxon>
        <taxon>Dioctophymatoidea</taxon>
        <taxon>Soboliphymatidae</taxon>
        <taxon>Soboliphyme</taxon>
    </lineage>
</organism>
<keyword evidence="1" id="KW-0479">Metal-binding</keyword>
<name>A0A183IAL3_9BILA</name>
<dbReference type="WBParaSite" id="SBAD_0000068001-mRNA-1">
    <property type="protein sequence ID" value="SBAD_0000068001-mRNA-1"/>
    <property type="gene ID" value="SBAD_0000068001"/>
</dbReference>
<accession>A0A183IAL3</accession>
<reference evidence="2 3" key="2">
    <citation type="submission" date="2018-11" db="EMBL/GenBank/DDBJ databases">
        <authorList>
            <consortium name="Pathogen Informatics"/>
        </authorList>
    </citation>
    <scope>NUCLEOTIDE SEQUENCE [LARGE SCALE GENOMIC DNA]</scope>
</reference>
<keyword evidence="1" id="KW-0863">Zinc-finger</keyword>
<dbReference type="Proteomes" id="UP000270296">
    <property type="component" value="Unassembled WGS sequence"/>
</dbReference>
<dbReference type="EMBL" id="UZAM01002665">
    <property type="protein sequence ID" value="VDO86625.1"/>
    <property type="molecule type" value="Genomic_DNA"/>
</dbReference>
<keyword evidence="1" id="KW-0862">Zinc</keyword>